<dbReference type="GO" id="GO:0000492">
    <property type="term" value="P:box C/D snoRNP assembly"/>
    <property type="evidence" value="ECO:0007669"/>
    <property type="project" value="TreeGrafter"/>
</dbReference>
<evidence type="ECO:0000313" key="3">
    <source>
        <dbReference type="Ensembl" id="ENSOSIP00000032609.1"/>
    </source>
</evidence>
<dbReference type="AlphaFoldDB" id="A0A8C7YTI0"/>
<evidence type="ECO:0000256" key="1">
    <source>
        <dbReference type="ARBA" id="ARBA00008511"/>
    </source>
</evidence>
<comment type="similarity">
    <text evidence="1">Belongs to the PIH1 family.</text>
</comment>
<dbReference type="Ensembl" id="ENSOSIT00000034382.1">
    <property type="protein sequence ID" value="ENSOSIP00000032609.1"/>
    <property type="gene ID" value="ENSOSIG00000016585.1"/>
</dbReference>
<evidence type="ECO:0000313" key="4">
    <source>
        <dbReference type="Proteomes" id="UP000694383"/>
    </source>
</evidence>
<dbReference type="GO" id="GO:0005737">
    <property type="term" value="C:cytoplasm"/>
    <property type="evidence" value="ECO:0007669"/>
    <property type="project" value="TreeGrafter"/>
</dbReference>
<reference evidence="3" key="1">
    <citation type="submission" date="2025-08" db="UniProtKB">
        <authorList>
            <consortium name="Ensembl"/>
        </authorList>
    </citation>
    <scope>IDENTIFICATION</scope>
</reference>
<dbReference type="InterPro" id="IPR050734">
    <property type="entry name" value="PIH1/Kintoun_subfamily"/>
</dbReference>
<dbReference type="GO" id="GO:0006364">
    <property type="term" value="P:rRNA processing"/>
    <property type="evidence" value="ECO:0007669"/>
    <property type="project" value="TreeGrafter"/>
</dbReference>
<reference evidence="3" key="2">
    <citation type="submission" date="2025-09" db="UniProtKB">
        <authorList>
            <consortium name="Ensembl"/>
        </authorList>
    </citation>
    <scope>IDENTIFICATION</scope>
</reference>
<proteinExistence type="inferred from homology"/>
<dbReference type="GeneTree" id="ENSGT00510000048581"/>
<evidence type="ECO:0000259" key="2">
    <source>
        <dbReference type="Pfam" id="PF18201"/>
    </source>
</evidence>
<name>A0A8C7YTI0_9TELE</name>
<protein>
    <submittedName>
        <fullName evidence="3">PIH1 domain containing 2</fullName>
    </submittedName>
</protein>
<dbReference type="InterPro" id="IPR041442">
    <property type="entry name" value="PIH1D1/2/3_CS-like"/>
</dbReference>
<dbReference type="GO" id="GO:0097255">
    <property type="term" value="C:R2TP complex"/>
    <property type="evidence" value="ECO:0007669"/>
    <property type="project" value="TreeGrafter"/>
</dbReference>
<accession>A0A8C7YTI0</accession>
<keyword evidence="4" id="KW-1185">Reference proteome</keyword>
<sequence>MMTSGCNTEVLGQIKQFWSMLDDLSENDPAAYRKLTEDLKKGGKQRLQPVLHSTVCTQILEPQTGLLYINICSWETVPEHQDLNGPLPMRAGRLETGTKEGQGWYAVLDVVFNPASLRGTKDVPDINKVYTAALSFAQQRHGMRLSQEYTVVSCSPKSRSDDLHRRLGLRMQSNLPKQPETACQNPAALLKQIYSLQSEKRDENSTTQIPFGYEECKKKDLIQVVSSTIVEPERPEYHLEVKSDAAGVPRSVELTVELPKVRSVSECQLSVSQEDVLLQVEDVYYLLLDLPEKANEDTASAIFNKKTRRLTMKADLHLREKK</sequence>
<feature type="domain" description="PIH1D1/2/3 CS-like" evidence="2">
    <location>
        <begin position="235"/>
        <end position="315"/>
    </location>
</feature>
<dbReference type="PANTHER" id="PTHR22997">
    <property type="entry name" value="PIH1 DOMAIN-CONTAINING PROTEIN 1"/>
    <property type="match status" value="1"/>
</dbReference>
<dbReference type="Proteomes" id="UP000694383">
    <property type="component" value="Unplaced"/>
</dbReference>
<dbReference type="PANTHER" id="PTHR22997:SF6">
    <property type="entry name" value="PIH1 DOMAIN-CONTAINING PROTEIN 2"/>
    <property type="match status" value="1"/>
</dbReference>
<dbReference type="GO" id="GO:1990904">
    <property type="term" value="C:ribonucleoprotein complex"/>
    <property type="evidence" value="ECO:0007669"/>
    <property type="project" value="TreeGrafter"/>
</dbReference>
<dbReference type="Pfam" id="PF18201">
    <property type="entry name" value="PIH1_CS"/>
    <property type="match status" value="1"/>
</dbReference>
<organism evidence="3 4">
    <name type="scientific">Oryzias sinensis</name>
    <name type="common">Chinese medaka</name>
    <dbReference type="NCBI Taxonomy" id="183150"/>
    <lineage>
        <taxon>Eukaryota</taxon>
        <taxon>Metazoa</taxon>
        <taxon>Chordata</taxon>
        <taxon>Craniata</taxon>
        <taxon>Vertebrata</taxon>
        <taxon>Euteleostomi</taxon>
        <taxon>Actinopterygii</taxon>
        <taxon>Neopterygii</taxon>
        <taxon>Teleostei</taxon>
        <taxon>Neoteleostei</taxon>
        <taxon>Acanthomorphata</taxon>
        <taxon>Ovalentaria</taxon>
        <taxon>Atherinomorphae</taxon>
        <taxon>Beloniformes</taxon>
        <taxon>Adrianichthyidae</taxon>
        <taxon>Oryziinae</taxon>
        <taxon>Oryzias</taxon>
    </lineage>
</organism>